<evidence type="ECO:0000256" key="1">
    <source>
        <dbReference type="SAM" id="SignalP"/>
    </source>
</evidence>
<dbReference type="GO" id="GO:0043709">
    <property type="term" value="P:cell adhesion involved in single-species biofilm formation"/>
    <property type="evidence" value="ECO:0007669"/>
    <property type="project" value="TreeGrafter"/>
</dbReference>
<proteinExistence type="predicted"/>
<evidence type="ECO:0000313" key="3">
    <source>
        <dbReference type="EMBL" id="MTH46701.1"/>
    </source>
</evidence>
<dbReference type="PANTHER" id="PTHR33420:SF10">
    <property type="entry name" value="FIMBRIAE MAJOR SUBUNIT"/>
    <property type="match status" value="1"/>
</dbReference>
<sequence>MSLINVSALRRTLLCALLTSQLLSGVQACVTDCSIPVNFIGTYNDETCLVMVNNASSIETVTLPKISTASLSQDGSEAGSVPFTVTLTDCPASRTVTLFFNSSASAADGDTGNLRNDGGSGYSRGVQIRIRKENNDRTIIDEPTSGQDYVIPAAGDAVSHRFTASYYAKGNSAVTAGRVHTVAGVDLVYK</sequence>
<dbReference type="InterPro" id="IPR050263">
    <property type="entry name" value="Bact_Fimbrial_Adh_Pro"/>
</dbReference>
<gene>
    <name evidence="3" type="ORF">GJV78_10650</name>
</gene>
<dbReference type="Gene3D" id="2.60.40.1090">
    <property type="entry name" value="Fimbrial-type adhesion domain"/>
    <property type="match status" value="1"/>
</dbReference>
<reference evidence="3 4" key="1">
    <citation type="submission" date="2019-11" db="EMBL/GenBank/DDBJ databases">
        <title>Escherichia alba sp. nov. isolated from the gut of plastic-eating superworms Zophobas atratus.</title>
        <authorList>
            <person name="Yang Y."/>
        </authorList>
    </citation>
    <scope>NUCLEOTIDE SEQUENCE [LARGE SCALE GENOMIC DNA]</scope>
    <source>
        <strain evidence="4">BIT-B35</strain>
    </source>
</reference>
<keyword evidence="4" id="KW-1185">Reference proteome</keyword>
<dbReference type="EMBL" id="WMJZ01000012">
    <property type="protein sequence ID" value="MTH46701.1"/>
    <property type="molecule type" value="Genomic_DNA"/>
</dbReference>
<protein>
    <submittedName>
        <fullName evidence="3">Fimbrial protein</fullName>
    </submittedName>
</protein>
<dbReference type="RefSeq" id="WP_155108318.1">
    <property type="nucleotide sequence ID" value="NZ_WMJZ01000012.1"/>
</dbReference>
<comment type="caution">
    <text evidence="3">The sequence shown here is derived from an EMBL/GenBank/DDBJ whole genome shotgun (WGS) entry which is preliminary data.</text>
</comment>
<feature type="chain" id="PRO_5027006226" evidence="1">
    <location>
        <begin position="29"/>
        <end position="190"/>
    </location>
</feature>
<dbReference type="Pfam" id="PF00419">
    <property type="entry name" value="Fimbrial"/>
    <property type="match status" value="1"/>
</dbReference>
<evidence type="ECO:0000259" key="2">
    <source>
        <dbReference type="Pfam" id="PF00419"/>
    </source>
</evidence>
<dbReference type="OrthoDB" id="7030999at2"/>
<dbReference type="InterPro" id="IPR000259">
    <property type="entry name" value="Adhesion_dom_fimbrial"/>
</dbReference>
<dbReference type="PANTHER" id="PTHR33420">
    <property type="entry name" value="FIMBRIAL SUBUNIT ELFA-RELATED"/>
    <property type="match status" value="1"/>
</dbReference>
<dbReference type="InterPro" id="IPR036937">
    <property type="entry name" value="Adhesion_dom_fimbrial_sf"/>
</dbReference>
<dbReference type="InterPro" id="IPR008966">
    <property type="entry name" value="Adhesion_dom_sf"/>
</dbReference>
<dbReference type="AlphaFoldDB" id="A0A6L6IIN4"/>
<feature type="signal peptide" evidence="1">
    <location>
        <begin position="1"/>
        <end position="28"/>
    </location>
</feature>
<dbReference type="Proteomes" id="UP000477739">
    <property type="component" value="Unassembled WGS sequence"/>
</dbReference>
<accession>A0A6L6IIN4</accession>
<dbReference type="SUPFAM" id="SSF49401">
    <property type="entry name" value="Bacterial adhesins"/>
    <property type="match status" value="1"/>
</dbReference>
<organism evidence="3 4">
    <name type="scientific">Intestinirhabdus alba</name>
    <dbReference type="NCBI Taxonomy" id="2899544"/>
    <lineage>
        <taxon>Bacteria</taxon>
        <taxon>Pseudomonadati</taxon>
        <taxon>Pseudomonadota</taxon>
        <taxon>Gammaproteobacteria</taxon>
        <taxon>Enterobacterales</taxon>
        <taxon>Enterobacteriaceae</taxon>
        <taxon>Intestinirhabdus</taxon>
    </lineage>
</organism>
<keyword evidence="1" id="KW-0732">Signal</keyword>
<feature type="domain" description="Fimbrial-type adhesion" evidence="2">
    <location>
        <begin position="38"/>
        <end position="189"/>
    </location>
</feature>
<evidence type="ECO:0000313" key="4">
    <source>
        <dbReference type="Proteomes" id="UP000477739"/>
    </source>
</evidence>
<name>A0A6L6IIN4_9ENTR</name>
<dbReference type="GO" id="GO:0009289">
    <property type="term" value="C:pilus"/>
    <property type="evidence" value="ECO:0007669"/>
    <property type="project" value="InterPro"/>
</dbReference>